<feature type="transmembrane region" description="Helical" evidence="6">
    <location>
        <begin position="268"/>
        <end position="297"/>
    </location>
</feature>
<keyword evidence="8" id="KW-1185">Reference proteome</keyword>
<feature type="transmembrane region" description="Helical" evidence="6">
    <location>
        <begin position="117"/>
        <end position="140"/>
    </location>
</feature>
<dbReference type="EMBL" id="FWXI01000019">
    <property type="protein sequence ID" value="SMD03083.1"/>
    <property type="molecule type" value="Genomic_DNA"/>
</dbReference>
<accession>A0A1W2E010</accession>
<evidence type="ECO:0000313" key="7">
    <source>
        <dbReference type="EMBL" id="SMD03083.1"/>
    </source>
</evidence>
<protein>
    <submittedName>
        <fullName evidence="7">Amino acid/polyamine/organocation transporter, APC superfamily</fullName>
    </submittedName>
</protein>
<sequence length="419" mass="45540">MQQQVELKKSITWVQGAALTIGAVLGSGILVLPAITAEMAGPASLISWLLMGLFSLPMVIAIGTMSSRFPDSGGMATYVRQAFGENASQITGILMLSAMPFGMPVTALVGAHYLGSIFAWSSTGIHLAAAGLLLTAIGLNYRGIELSGRTQVFVVSAILFILTFAVLSAVPQIQFQAFTPFLPHGWVPVGKAMMLLFFAFMGWEMIGHLAEEFRSPHRDLPLSLGVAVVLVNALYLAVAFTTVGSGVYHAENPVTVMVTLVAYRWGEIAGTLIALLGFIVCYCPVHTFIAGFSRLVYAQARDGHFPKRFSRLHPRFQTPHISLLFFAPLYLLILLLSYLLSWDLKPLISIPSANFLVVYMLGMVSAGRILPDKLGKAAAWISALLSGIVFLFAGWFTLFPLAVIMLVYLLTQFRPFFAR</sequence>
<keyword evidence="5 6" id="KW-0472">Membrane</keyword>
<evidence type="ECO:0000256" key="5">
    <source>
        <dbReference type="ARBA" id="ARBA00023136"/>
    </source>
</evidence>
<feature type="transmembrane region" description="Helical" evidence="6">
    <location>
        <begin position="47"/>
        <end position="69"/>
    </location>
</feature>
<dbReference type="InterPro" id="IPR050367">
    <property type="entry name" value="APC_superfamily"/>
</dbReference>
<dbReference type="PIRSF" id="PIRSF006060">
    <property type="entry name" value="AA_transporter"/>
    <property type="match status" value="1"/>
</dbReference>
<comment type="subcellular location">
    <subcellularLocation>
        <location evidence="1">Cell membrane</location>
        <topology evidence="1">Multi-pass membrane protein</topology>
    </subcellularLocation>
</comment>
<feature type="transmembrane region" description="Helical" evidence="6">
    <location>
        <begin position="90"/>
        <end position="111"/>
    </location>
</feature>
<evidence type="ECO:0000256" key="4">
    <source>
        <dbReference type="ARBA" id="ARBA00022989"/>
    </source>
</evidence>
<organism evidence="7 8">
    <name type="scientific">Sporomusa malonica</name>
    <dbReference type="NCBI Taxonomy" id="112901"/>
    <lineage>
        <taxon>Bacteria</taxon>
        <taxon>Bacillati</taxon>
        <taxon>Bacillota</taxon>
        <taxon>Negativicutes</taxon>
        <taxon>Selenomonadales</taxon>
        <taxon>Sporomusaceae</taxon>
        <taxon>Sporomusa</taxon>
    </lineage>
</organism>
<feature type="transmembrane region" description="Helical" evidence="6">
    <location>
        <begin position="152"/>
        <end position="173"/>
    </location>
</feature>
<dbReference type="RefSeq" id="WP_084577438.1">
    <property type="nucleotide sequence ID" value="NZ_CP155572.1"/>
</dbReference>
<dbReference type="Proteomes" id="UP000192738">
    <property type="component" value="Unassembled WGS sequence"/>
</dbReference>
<keyword evidence="3 6" id="KW-0812">Transmembrane</keyword>
<evidence type="ECO:0000256" key="6">
    <source>
        <dbReference type="SAM" id="Phobius"/>
    </source>
</evidence>
<feature type="transmembrane region" description="Helical" evidence="6">
    <location>
        <begin position="224"/>
        <end position="248"/>
    </location>
</feature>
<keyword evidence="2" id="KW-1003">Cell membrane</keyword>
<dbReference type="Pfam" id="PF13520">
    <property type="entry name" value="AA_permease_2"/>
    <property type="match status" value="1"/>
</dbReference>
<feature type="transmembrane region" description="Helical" evidence="6">
    <location>
        <begin position="12"/>
        <end position="35"/>
    </location>
</feature>
<proteinExistence type="predicted"/>
<evidence type="ECO:0000256" key="3">
    <source>
        <dbReference type="ARBA" id="ARBA00022692"/>
    </source>
</evidence>
<dbReference type="PANTHER" id="PTHR42770">
    <property type="entry name" value="AMINO ACID TRANSPORTER-RELATED"/>
    <property type="match status" value="1"/>
</dbReference>
<evidence type="ECO:0000313" key="8">
    <source>
        <dbReference type="Proteomes" id="UP000192738"/>
    </source>
</evidence>
<dbReference type="PANTHER" id="PTHR42770:SF13">
    <property type="entry name" value="L-METHIONINE_BRANCHED-CHAIN AMINO ACID EXPORTER YJEH"/>
    <property type="match status" value="1"/>
</dbReference>
<dbReference type="STRING" id="112901.SAMN04488500_11960"/>
<dbReference type="InterPro" id="IPR002293">
    <property type="entry name" value="AA/rel_permease1"/>
</dbReference>
<name>A0A1W2E010_9FIRM</name>
<dbReference type="Gene3D" id="1.20.1740.10">
    <property type="entry name" value="Amino acid/polyamine transporter I"/>
    <property type="match status" value="1"/>
</dbReference>
<feature type="transmembrane region" description="Helical" evidence="6">
    <location>
        <begin position="377"/>
        <end position="410"/>
    </location>
</feature>
<gene>
    <name evidence="7" type="ORF">SAMN04488500_11960</name>
</gene>
<dbReference type="GO" id="GO:0005886">
    <property type="term" value="C:plasma membrane"/>
    <property type="evidence" value="ECO:0007669"/>
    <property type="project" value="UniProtKB-SubCell"/>
</dbReference>
<dbReference type="GO" id="GO:0022857">
    <property type="term" value="F:transmembrane transporter activity"/>
    <property type="evidence" value="ECO:0007669"/>
    <property type="project" value="InterPro"/>
</dbReference>
<dbReference type="OrthoDB" id="178667at2"/>
<dbReference type="AlphaFoldDB" id="A0A1W2E010"/>
<keyword evidence="4 6" id="KW-1133">Transmembrane helix</keyword>
<feature type="transmembrane region" description="Helical" evidence="6">
    <location>
        <begin position="318"/>
        <end position="340"/>
    </location>
</feature>
<reference evidence="7 8" key="1">
    <citation type="submission" date="2017-04" db="EMBL/GenBank/DDBJ databases">
        <authorList>
            <person name="Afonso C.L."/>
            <person name="Miller P.J."/>
            <person name="Scott M.A."/>
            <person name="Spackman E."/>
            <person name="Goraichik I."/>
            <person name="Dimitrov K.M."/>
            <person name="Suarez D.L."/>
            <person name="Swayne D.E."/>
        </authorList>
    </citation>
    <scope>NUCLEOTIDE SEQUENCE [LARGE SCALE GENOMIC DNA]</scope>
    <source>
        <strain evidence="7 8">DSM 5090</strain>
    </source>
</reference>
<evidence type="ECO:0000256" key="1">
    <source>
        <dbReference type="ARBA" id="ARBA00004651"/>
    </source>
</evidence>
<feature type="transmembrane region" description="Helical" evidence="6">
    <location>
        <begin position="352"/>
        <end position="370"/>
    </location>
</feature>
<evidence type="ECO:0000256" key="2">
    <source>
        <dbReference type="ARBA" id="ARBA00022475"/>
    </source>
</evidence>